<proteinExistence type="predicted"/>
<evidence type="ECO:0000256" key="1">
    <source>
        <dbReference type="ARBA" id="ARBA00012417"/>
    </source>
</evidence>
<dbReference type="STRING" id="185431.Q385L3"/>
<dbReference type="GO" id="GO:0070565">
    <property type="term" value="C:telomere-telomerase complex"/>
    <property type="evidence" value="ECO:0000353"/>
    <property type="project" value="GeneDB"/>
</dbReference>
<evidence type="ECO:0000256" key="6">
    <source>
        <dbReference type="SAM" id="MobiDB-lite"/>
    </source>
</evidence>
<dbReference type="eggNOG" id="KOG0950">
    <property type="taxonomic scope" value="Eukaryota"/>
</dbReference>
<keyword evidence="9" id="KW-1185">Reference proteome</keyword>
<dbReference type="PRINTS" id="PR00868">
    <property type="entry name" value="DNAPOLI"/>
</dbReference>
<dbReference type="GO" id="GO:0031981">
    <property type="term" value="C:nuclear lumen"/>
    <property type="evidence" value="ECO:0006056"/>
    <property type="project" value="Others"/>
</dbReference>
<protein>
    <recommendedName>
        <fullName evidence="1">DNA-directed DNA polymerase</fullName>
        <ecNumber evidence="1">2.7.7.7</ecNumber>
    </recommendedName>
</protein>
<reference evidence="8 9" key="2">
    <citation type="journal article" date="2005" name="Science">
        <title>The genome of the African trypanosome Trypanosoma brucei.</title>
        <authorList>
            <person name="Berriman M."/>
            <person name="Ghedin E."/>
            <person name="Hertz-Fowler C."/>
            <person name="Blandin G."/>
            <person name="Renauld H."/>
            <person name="Bartholomeu D.C."/>
            <person name="Lennard N.J."/>
            <person name="Caler E."/>
            <person name="Hamlin N.E."/>
            <person name="Haas B."/>
            <person name="Bohme U."/>
            <person name="Hannick L."/>
            <person name="Aslett M.A."/>
            <person name="Shallom J."/>
            <person name="Marcello L."/>
            <person name="Hou L."/>
            <person name="Wickstead B."/>
            <person name="Alsmark U.C."/>
            <person name="Arrowsmith C."/>
            <person name="Atkin R.J."/>
            <person name="Barron A.J."/>
            <person name="Bringaud F."/>
            <person name="Brooks K."/>
            <person name="Carrington M."/>
            <person name="Cherevach I."/>
            <person name="Chillingworth T.J."/>
            <person name="Churcher C."/>
            <person name="Clark L.N."/>
            <person name="Corton C.H."/>
            <person name="Cronin A."/>
            <person name="Davies R.M."/>
            <person name="Doggett J."/>
            <person name="Djikeng A."/>
            <person name="Feldblyum T."/>
            <person name="Field M.C."/>
            <person name="Fraser A."/>
            <person name="Goodhead I."/>
            <person name="Hance Z."/>
            <person name="Harper D."/>
            <person name="Harris B.R."/>
            <person name="Hauser H."/>
            <person name="Hostetler J."/>
            <person name="Ivens A."/>
            <person name="Jagels K."/>
            <person name="Johnson D."/>
            <person name="Johnson J."/>
            <person name="Jones K."/>
            <person name="Kerhornou A.X."/>
            <person name="Koo H."/>
            <person name="Larke N."/>
            <person name="Landfear S."/>
            <person name="Larkin C."/>
            <person name="Leech V."/>
            <person name="Line A."/>
            <person name="Lord A."/>
            <person name="Macleod A."/>
            <person name="Mooney P.J."/>
            <person name="Moule S."/>
            <person name="Martin D.M."/>
            <person name="Morgan G.W."/>
            <person name="Mungall K."/>
            <person name="Norbertczak H."/>
            <person name="Ormond D."/>
            <person name="Pai G."/>
            <person name="Peacock C.S."/>
            <person name="Peterson J."/>
            <person name="Quail M.A."/>
            <person name="Rabbinowitsch E."/>
            <person name="Rajandream M.A."/>
            <person name="Reitter C."/>
            <person name="Salzberg S.L."/>
            <person name="Sanders M."/>
            <person name="Schobel S."/>
            <person name="Sharp S."/>
            <person name="Simmonds M."/>
            <person name="Simpson A.J."/>
            <person name="Tallon L."/>
            <person name="Turner C.M."/>
            <person name="Tait A."/>
            <person name="Tivey A.R."/>
            <person name="Van Aken S."/>
            <person name="Walker D."/>
            <person name="Wanless D."/>
            <person name="Wang S."/>
            <person name="White B."/>
            <person name="White O."/>
            <person name="Whitehead S."/>
            <person name="Woodward J."/>
            <person name="Wortman J."/>
            <person name="Adams M.D."/>
            <person name="Embley T.M."/>
            <person name="Gull K."/>
            <person name="Ullu E."/>
            <person name="Barry J.D."/>
            <person name="Fairlamb A.H."/>
            <person name="Opperdoes F."/>
            <person name="Barrell B.G."/>
            <person name="Donelson J.E."/>
            <person name="Hall N."/>
            <person name="Fraser C.M."/>
            <person name="Melville S.E."/>
            <person name="El-Sayed N.M."/>
        </authorList>
    </citation>
    <scope>NUCLEOTIDE SEQUENCE [LARGE SCALE GENOMIC DNA]</scope>
    <source>
        <strain evidence="8 9">927/4 GUTat10.1</strain>
    </source>
</reference>
<name>Q385L3_TRYB2</name>
<feature type="region of interest" description="Disordered" evidence="6">
    <location>
        <begin position="89"/>
        <end position="111"/>
    </location>
</feature>
<dbReference type="GO" id="GO:0003887">
    <property type="term" value="F:DNA-directed DNA polymerase activity"/>
    <property type="evidence" value="ECO:0000266"/>
    <property type="project" value="GeneDB"/>
</dbReference>
<dbReference type="InterPro" id="IPR002298">
    <property type="entry name" value="DNA_polymerase_A"/>
</dbReference>
<dbReference type="AlphaFoldDB" id="Q385L3"/>
<dbReference type="GeneID" id="3665622"/>
<dbReference type="GO" id="GO:0006302">
    <property type="term" value="P:double-strand break repair"/>
    <property type="evidence" value="ECO:0000318"/>
    <property type="project" value="GO_Central"/>
</dbReference>
<evidence type="ECO:0000256" key="5">
    <source>
        <dbReference type="ARBA" id="ARBA00049244"/>
    </source>
</evidence>
<comment type="catalytic activity">
    <reaction evidence="5">
        <text>DNA(n) + a 2'-deoxyribonucleoside 5'-triphosphate = DNA(n+1) + diphosphate</text>
        <dbReference type="Rhea" id="RHEA:22508"/>
        <dbReference type="Rhea" id="RHEA-COMP:17339"/>
        <dbReference type="Rhea" id="RHEA-COMP:17340"/>
        <dbReference type="ChEBI" id="CHEBI:33019"/>
        <dbReference type="ChEBI" id="CHEBI:61560"/>
        <dbReference type="ChEBI" id="CHEBI:173112"/>
        <dbReference type="EC" id="2.7.7.7"/>
    </reaction>
</comment>
<dbReference type="EC" id="2.7.7.7" evidence="1"/>
<accession>Q385L3</accession>
<evidence type="ECO:0000259" key="7">
    <source>
        <dbReference type="SMART" id="SM00482"/>
    </source>
</evidence>
<dbReference type="EMBL" id="CH464491">
    <property type="protein sequence ID" value="EAN79518.1"/>
    <property type="molecule type" value="Genomic_DNA"/>
</dbReference>
<dbReference type="KEGG" id="tbr:Tb11.02.3250"/>
<dbReference type="FunFam" id="1.10.150.20:FF:000113">
    <property type="entry name" value="DNA polymerase theta, putative"/>
    <property type="match status" value="1"/>
</dbReference>
<dbReference type="InterPro" id="IPR043502">
    <property type="entry name" value="DNA/RNA_pol_sf"/>
</dbReference>
<evidence type="ECO:0000256" key="4">
    <source>
        <dbReference type="ARBA" id="ARBA00022932"/>
    </source>
</evidence>
<dbReference type="PROSITE" id="PS00447">
    <property type="entry name" value="DNA_POLYMERASE_A"/>
    <property type="match status" value="1"/>
</dbReference>
<dbReference type="InterPro" id="IPR019760">
    <property type="entry name" value="DNA-dir_DNA_pol_A_CS"/>
</dbReference>
<evidence type="ECO:0000313" key="8">
    <source>
        <dbReference type="EMBL" id="EAN79518.1"/>
    </source>
</evidence>
<dbReference type="Proteomes" id="UP000008524">
    <property type="component" value="Chromosome 11"/>
</dbReference>
<organism evidence="8 9">
    <name type="scientific">Trypanosoma brucei brucei (strain 927/4 GUTat10.1)</name>
    <dbReference type="NCBI Taxonomy" id="185431"/>
    <lineage>
        <taxon>Eukaryota</taxon>
        <taxon>Discoba</taxon>
        <taxon>Euglenozoa</taxon>
        <taxon>Kinetoplastea</taxon>
        <taxon>Metakinetoplastina</taxon>
        <taxon>Trypanosomatida</taxon>
        <taxon>Trypanosomatidae</taxon>
        <taxon>Trypanosoma</taxon>
    </lineage>
</organism>
<keyword evidence="3" id="KW-0548">Nucleotidyltransferase</keyword>
<dbReference type="GO" id="GO:0042162">
    <property type="term" value="F:telomeric DNA binding"/>
    <property type="evidence" value="ECO:0000314"/>
    <property type="project" value="GeneDB"/>
</dbReference>
<dbReference type="SMART" id="SM00482">
    <property type="entry name" value="POLAc"/>
    <property type="match status" value="1"/>
</dbReference>
<gene>
    <name evidence="8" type="ORF">Tb11.02.3250</name>
</gene>
<evidence type="ECO:0000313" key="9">
    <source>
        <dbReference type="Proteomes" id="UP000008524"/>
    </source>
</evidence>
<dbReference type="RefSeq" id="XP_828630.1">
    <property type="nucleotide sequence ID" value="XM_823537.1"/>
</dbReference>
<reference evidence="8 9" key="1">
    <citation type="journal article" date="2005" name="Science">
        <title>Comparative genomics of trypanosomatid parasitic protozoa.</title>
        <authorList>
            <person name="El-Sayed N.M."/>
            <person name="Myler P.J."/>
            <person name="Blandin G."/>
            <person name="Berriman M."/>
            <person name="Crabtree J."/>
            <person name="Aggarwal G."/>
            <person name="Caler E."/>
            <person name="Renauld H."/>
            <person name="Worthey E.A."/>
            <person name="Hertz-Fowler C."/>
            <person name="Ghedin E."/>
            <person name="Peacock C."/>
            <person name="Bartholomeu D.C."/>
            <person name="Haas B.J."/>
            <person name="Tran A.N."/>
            <person name="Wortman J.R."/>
            <person name="Alsmark U.C."/>
            <person name="Angiuoli S."/>
            <person name="Anupama A."/>
            <person name="Badger J."/>
            <person name="Bringaud F."/>
            <person name="Cadag E."/>
            <person name="Carlton J.M."/>
            <person name="Cerqueira G.C."/>
            <person name="Creasy T."/>
            <person name="Delcher A.L."/>
            <person name="Djikeng A."/>
            <person name="Embley T.M."/>
            <person name="Hauser C."/>
            <person name="Ivens A.C."/>
            <person name="Kummerfeld S.K."/>
            <person name="Pereira-Leal J.B."/>
            <person name="Nilsson D."/>
            <person name="Peterson J."/>
            <person name="Salzberg S.L."/>
            <person name="Shallom J."/>
            <person name="Silva J.C."/>
            <person name="Sundaram J."/>
            <person name="Westenberger S."/>
            <person name="White O."/>
            <person name="Melville S.E."/>
            <person name="Donelson J.E."/>
            <person name="Andersson B."/>
            <person name="Stuart K.D."/>
            <person name="Hall N."/>
        </authorList>
    </citation>
    <scope>NUCLEOTIDE SEQUENCE [LARGE SCALE GENOMIC DNA]</scope>
    <source>
        <strain evidence="8 9">927/4 GUTat10.1</strain>
    </source>
</reference>
<dbReference type="GO" id="GO:0019985">
    <property type="term" value="P:translesion synthesis"/>
    <property type="evidence" value="ECO:0000266"/>
    <property type="project" value="GeneDB"/>
</dbReference>
<keyword evidence="4" id="KW-0239">DNA-directed DNA polymerase</keyword>
<sequence length="896" mass="98828">MSRGWYENILACCCNKVFLASCVATSFFPFLFLWQECPSPYVVLLSVRTDMKNLSIFSARRDDSLSAFFWTDSLIKSCGNIGSSGIHASVTSKQKKSPAASTDRKRRRSTEFSTETLLIAETPVTTASKNTVLTPSASRALSPPVASGPSCAEISVRGFDDALSVSEDLFEGRLGPAVVDVELGENTSLMNDASAFSAALAEIDRGSASDVQKLNSSIKVMLLVGGEAYYVFTPRDTFSITFLAKLLASENVTKVLLNGRPLYQLLFRFLGTDRIDVRNLVDLSVWVQVIERVRGPIHAGIKCANPKEAMMKLPESVRAQIQTRVNNSMVVLRHGGSLPADGPLRQGGGGQNMLEMPPLPSIGSISDSQMEDRLCSSMALHEYYESFVKSVDDDNPKVSSVCSLPAVCRLETSVAFLCEVMTYHGMFVRKTAFELMTKDLEDQIEKISDYGKTLLDASPCSKYSGGCFSVREATAEVMVDCLRDTYGYNLSVNGSFDKQLQKLYRGAGKGNESGRKLAHVWLAIRERTDFMRTLRSNVENMNMLDRIVDVATQVASNEEDEGANDCSGSGGSSVGSTKKAVCYSVHPHWAVHHTSTGRLYCSRPNLQTVPKTAQKCTYVSPLTSDYGLLFTNPEWTMRHLYGPAPGCVLLSFDFNQMELRVLAHLSGDELLIKHLSSEYDVLSAMTRHITGLSDDEQVPPHLRETVKVVVYGLFYGMGLATMKERVKILMDSAHSVPSSQRKFTADTLLRAFHQRYPAAGKFLTRARIRAFHEARCVTLTGINDLSSEKDGNRRRQHSIARILQGSSSTLFQSAMVKVHERRHDIVPNLPAAPFALVLCIHDELIYSVVEGYVDVVARKIKGIMVEQAQVFSLRVPLRVSVKVGKTFGSLEKLDVP</sequence>
<dbReference type="CDD" id="cd08638">
    <property type="entry name" value="DNA_pol_A_theta"/>
    <property type="match status" value="1"/>
</dbReference>
<dbReference type="Gene3D" id="3.30.70.370">
    <property type="match status" value="1"/>
</dbReference>
<dbReference type="GO" id="GO:0005634">
    <property type="term" value="C:nucleus"/>
    <property type="evidence" value="ECO:0000314"/>
    <property type="project" value="GeneDB"/>
</dbReference>
<keyword evidence="2" id="KW-0808">Transferase</keyword>
<dbReference type="InterPro" id="IPR001098">
    <property type="entry name" value="DNA-dir_DNA_pol_A_palm_dom"/>
</dbReference>
<evidence type="ECO:0000256" key="3">
    <source>
        <dbReference type="ARBA" id="ARBA00022695"/>
    </source>
</evidence>
<dbReference type="GO" id="GO:0006261">
    <property type="term" value="P:DNA-templated DNA replication"/>
    <property type="evidence" value="ECO:0007669"/>
    <property type="project" value="InterPro"/>
</dbReference>
<dbReference type="GO" id="GO:0005737">
    <property type="term" value="C:cytoplasm"/>
    <property type="evidence" value="ECO:0006056"/>
    <property type="project" value="Others"/>
</dbReference>
<feature type="domain" description="DNA-directed DNA polymerase family A palm" evidence="7">
    <location>
        <begin position="634"/>
        <end position="852"/>
    </location>
</feature>
<dbReference type="InParanoid" id="Q385L3"/>
<dbReference type="SUPFAM" id="SSF56672">
    <property type="entry name" value="DNA/RNA polymerases"/>
    <property type="match status" value="1"/>
</dbReference>
<dbReference type="PANTHER" id="PTHR10133:SF62">
    <property type="entry name" value="DNA POLYMERASE THETA"/>
    <property type="match status" value="1"/>
</dbReference>
<dbReference type="Pfam" id="PF00476">
    <property type="entry name" value="DNA_pol_A"/>
    <property type="match status" value="1"/>
</dbReference>
<dbReference type="PANTHER" id="PTHR10133">
    <property type="entry name" value="DNA POLYMERASE I"/>
    <property type="match status" value="1"/>
</dbReference>
<dbReference type="OrthoDB" id="2320933at2759"/>
<dbReference type="Gene3D" id="1.10.150.20">
    <property type="entry name" value="5' to 3' exonuclease, C-terminal subdomain"/>
    <property type="match status" value="1"/>
</dbReference>
<evidence type="ECO:0000256" key="2">
    <source>
        <dbReference type="ARBA" id="ARBA00022679"/>
    </source>
</evidence>
<dbReference type="PaxDb" id="5691-EAN79518"/>